<dbReference type="GO" id="GO:0005829">
    <property type="term" value="C:cytosol"/>
    <property type="evidence" value="ECO:0007669"/>
    <property type="project" value="TreeGrafter"/>
</dbReference>
<dbReference type="SUPFAM" id="SSF54001">
    <property type="entry name" value="Cysteine proteinases"/>
    <property type="match status" value="1"/>
</dbReference>
<feature type="domain" description="OTU" evidence="4">
    <location>
        <begin position="83"/>
        <end position="239"/>
    </location>
</feature>
<comment type="catalytic activity">
    <reaction evidence="1 3">
        <text>Thiol-dependent hydrolysis of ester, thioester, amide, peptide and isopeptide bonds formed by the C-terminal Gly of ubiquitin (a 76-residue protein attached to proteins as an intracellular targeting signal).</text>
        <dbReference type="EC" id="3.4.19.12"/>
    </reaction>
</comment>
<dbReference type="Gene3D" id="3.90.70.80">
    <property type="match status" value="1"/>
</dbReference>
<evidence type="ECO:0000256" key="1">
    <source>
        <dbReference type="ARBA" id="ARBA00000707"/>
    </source>
</evidence>
<comment type="subcellular location">
    <subcellularLocation>
        <location evidence="3">Cytoplasm</location>
    </subcellularLocation>
</comment>
<gene>
    <name evidence="6" type="ORF">TSPGSL018_13116</name>
    <name evidence="5" type="ORF">TSPGSL018_17682</name>
</gene>
<dbReference type="EMBL" id="GBEZ01019963">
    <property type="protein sequence ID" value="JAC66661.1"/>
    <property type="molecule type" value="Transcribed_RNA"/>
</dbReference>
<evidence type="ECO:0000313" key="5">
    <source>
        <dbReference type="EMBL" id="JAC64724.1"/>
    </source>
</evidence>
<dbReference type="EC" id="3.4.19.12" evidence="3"/>
<dbReference type="GO" id="GO:0036503">
    <property type="term" value="P:ERAD pathway"/>
    <property type="evidence" value="ECO:0007669"/>
    <property type="project" value="TreeGrafter"/>
</dbReference>
<evidence type="ECO:0000313" key="6">
    <source>
        <dbReference type="EMBL" id="JAC66661.1"/>
    </source>
</evidence>
<organism evidence="6">
    <name type="scientific">Tetraselmis sp. GSL018</name>
    <dbReference type="NCBI Taxonomy" id="582737"/>
    <lineage>
        <taxon>Eukaryota</taxon>
        <taxon>Viridiplantae</taxon>
        <taxon>Chlorophyta</taxon>
        <taxon>core chlorophytes</taxon>
        <taxon>Chlorodendrophyceae</taxon>
        <taxon>Chlorodendrales</taxon>
        <taxon>Chlorodendraceae</taxon>
        <taxon>Tetraselmis</taxon>
    </lineage>
</organism>
<dbReference type="PROSITE" id="PS50802">
    <property type="entry name" value="OTU"/>
    <property type="match status" value="1"/>
</dbReference>
<dbReference type="GO" id="GO:0016579">
    <property type="term" value="P:protein deubiquitination"/>
    <property type="evidence" value="ECO:0007669"/>
    <property type="project" value="TreeGrafter"/>
</dbReference>
<proteinExistence type="predicted"/>
<keyword evidence="3" id="KW-0963">Cytoplasm</keyword>
<accession>A0A061R848</accession>
<reference evidence="6" key="1">
    <citation type="submission" date="2014-05" db="EMBL/GenBank/DDBJ databases">
        <title>The transcriptome of the halophilic microalga Tetraselmis sp. GSL018 isolated from the Great Salt Lake, Utah.</title>
        <authorList>
            <person name="Jinkerson R.E."/>
            <person name="D'Adamo S."/>
            <person name="Posewitz M.C."/>
        </authorList>
    </citation>
    <scope>NUCLEOTIDE SEQUENCE</scope>
    <source>
        <strain evidence="6">GSL018</strain>
    </source>
</reference>
<keyword evidence="3" id="KW-0788">Thiol protease</keyword>
<dbReference type="PANTHER" id="PTHR13312:SF3">
    <property type="entry name" value="OVARIAN TUMOR DOMAIN-CONTAINING DEUBIQUITINATING ENZYME 3"/>
    <property type="match status" value="1"/>
</dbReference>
<dbReference type="PANTHER" id="PTHR13312">
    <property type="entry name" value="HIV-INDUCED PROTEIN-7-LIKE PROTEASE"/>
    <property type="match status" value="1"/>
</dbReference>
<keyword evidence="3" id="KW-0833">Ubl conjugation pathway</keyword>
<dbReference type="InterPro" id="IPR003323">
    <property type="entry name" value="OTU_dom"/>
</dbReference>
<dbReference type="GO" id="GO:0005634">
    <property type="term" value="C:nucleus"/>
    <property type="evidence" value="ECO:0007669"/>
    <property type="project" value="TreeGrafter"/>
</dbReference>
<dbReference type="GO" id="GO:0030968">
    <property type="term" value="P:endoplasmic reticulum unfolded protein response"/>
    <property type="evidence" value="ECO:0007669"/>
    <property type="project" value="TreeGrafter"/>
</dbReference>
<sequence>MSGFSVCPGLVCSLNTNDNDPFAPCPLGTFVLQTRRNRSGCSARNRWASISMSSMREENGKSWTPTALFTLSEAATTEKPLRLRRITIKGDGRCMFRAMAQGLARNKGAVLRPDTEQDEADQLRLAVAEALCRTDKRRKEFKEAVRALEAEDSLPRYCERIVQPTFWGGEPELLVLSKMLKVPLFVYLPEDEFGKRDGGYVPIMKYGEEFSKPRGDKKGRKPVRLLFTGGNHYDLLVKD</sequence>
<evidence type="ECO:0000256" key="2">
    <source>
        <dbReference type="ARBA" id="ARBA00022801"/>
    </source>
</evidence>
<dbReference type="AlphaFoldDB" id="A0A061R848"/>
<dbReference type="InterPro" id="IPR038765">
    <property type="entry name" value="Papain-like_cys_pep_sf"/>
</dbReference>
<dbReference type="Pfam" id="PF02338">
    <property type="entry name" value="OTU"/>
    <property type="match status" value="1"/>
</dbReference>
<evidence type="ECO:0000256" key="3">
    <source>
        <dbReference type="RuleBase" id="RU367104"/>
    </source>
</evidence>
<comment type="function">
    <text evidence="3">Hydrolase that can remove conjugated ubiquitin from proteins and may therefore play an important regulatory role at the level of protein turnover by preventing degradation.</text>
</comment>
<dbReference type="CDD" id="cd22759">
    <property type="entry name" value="OTU_plant_OTU3-like"/>
    <property type="match status" value="1"/>
</dbReference>
<name>A0A061R848_9CHLO</name>
<protein>
    <recommendedName>
        <fullName evidence="3">Ubiquitin thioesterase OTU</fullName>
        <ecNumber evidence="3">3.4.19.12</ecNumber>
    </recommendedName>
</protein>
<keyword evidence="2 3" id="KW-0378">Hydrolase</keyword>
<dbReference type="GO" id="GO:0004843">
    <property type="term" value="F:cysteine-type deubiquitinase activity"/>
    <property type="evidence" value="ECO:0007669"/>
    <property type="project" value="UniProtKB-UniRule"/>
</dbReference>
<dbReference type="EMBL" id="GBEZ01022084">
    <property type="protein sequence ID" value="JAC64724.1"/>
    <property type="molecule type" value="Transcribed_RNA"/>
</dbReference>
<evidence type="ECO:0000259" key="4">
    <source>
        <dbReference type="PROSITE" id="PS50802"/>
    </source>
</evidence>
<keyword evidence="3" id="KW-0645">Protease</keyword>
<dbReference type="FunFam" id="3.90.70.80:FF:000019">
    <property type="entry name" value="Cysteine proteinases superfamily protein"/>
    <property type="match status" value="1"/>
</dbReference>